<dbReference type="RefSeq" id="WP_367778401.1">
    <property type="nucleotide sequence ID" value="NZ_JBFMIA010000002.1"/>
</dbReference>
<accession>A0ABV3Q141</accession>
<comment type="caution">
    <text evidence="1">The sequence shown here is derived from an EMBL/GenBank/DDBJ whole genome shotgun (WGS) entry which is preliminary data.</text>
</comment>
<evidence type="ECO:0000313" key="1">
    <source>
        <dbReference type="EMBL" id="MEW9501063.1"/>
    </source>
</evidence>
<protein>
    <submittedName>
        <fullName evidence="1">Peptidase</fullName>
    </submittedName>
</protein>
<gene>
    <name evidence="1" type="ORF">AB1471_04500</name>
</gene>
<organism evidence="1 2">
    <name type="scientific">Jeotgalibacillus marinus</name>
    <dbReference type="NCBI Taxonomy" id="86667"/>
    <lineage>
        <taxon>Bacteria</taxon>
        <taxon>Bacillati</taxon>
        <taxon>Bacillota</taxon>
        <taxon>Bacilli</taxon>
        <taxon>Bacillales</taxon>
        <taxon>Caryophanaceae</taxon>
        <taxon>Jeotgalibacillus</taxon>
    </lineage>
</organism>
<dbReference type="Proteomes" id="UP001556040">
    <property type="component" value="Unassembled WGS sequence"/>
</dbReference>
<reference evidence="1 2" key="1">
    <citation type="journal article" date="1979" name="Int. J. Syst. Evol. Microbiol.">
        <title>Bacillus globisporus subsp. marinus subsp. nov.</title>
        <authorList>
            <person name="Liu H."/>
        </authorList>
    </citation>
    <scope>NUCLEOTIDE SEQUENCE [LARGE SCALE GENOMIC DNA]</scope>
    <source>
        <strain evidence="1 2">DSM 1297</strain>
    </source>
</reference>
<evidence type="ECO:0000313" key="2">
    <source>
        <dbReference type="Proteomes" id="UP001556040"/>
    </source>
</evidence>
<keyword evidence="2" id="KW-1185">Reference proteome</keyword>
<sequence length="421" mass="49007">MKGITLNKIVVKGKRVDYFFSVNGNVQKYFKKSNHLFFEYNYDVSNLPISILTIPFVANIAPLVWITDCQLSVEELDQSFHECLLNIREAYQMMYPGVQFQGEVLASSIVNNSYTSEYEAAQLFSGGLDALATFIRIKDKQPLLITEYGWHKEDIKESDVWNQDKKHVVDFAKNYGLDNILIHSNYGTFMNAQVIDRDFLKKLGDSWWHGLHHSLAIISAAIPIAFKLKVECIYIASSYFEGYKAKCASDPTIDNEIKFASGRVFHDGYDIHRQEKVKVVVDYSLNNNQHINLRVCFLNEENCCNCEKCVRTIIGIVAEGEDPRKFGFNISDNLSLHIKDFLKDNVKFFTPARVMQWNLSKKRMIKNRDNIFNKDLLDWFLDYDFVVERRKSLLKYRITKFLPIVKRKISTRVNRIFETNN</sequence>
<name>A0ABV3Q141_9BACL</name>
<proteinExistence type="predicted"/>
<dbReference type="EMBL" id="JBFMIA010000002">
    <property type="protein sequence ID" value="MEW9501063.1"/>
    <property type="molecule type" value="Genomic_DNA"/>
</dbReference>